<dbReference type="GO" id="GO:0032299">
    <property type="term" value="C:ribonuclease H2 complex"/>
    <property type="evidence" value="ECO:0007669"/>
    <property type="project" value="TreeGrafter"/>
</dbReference>
<keyword evidence="11 14" id="KW-0255">Endonuclease</keyword>
<dbReference type="InterPro" id="IPR024568">
    <property type="entry name" value="RNase_HIII_N"/>
</dbReference>
<keyword evidence="10 14" id="KW-0479">Metal-binding</keyword>
<accession>A0A2A4X0W1</accession>
<evidence type="ECO:0000313" key="18">
    <source>
        <dbReference type="Proteomes" id="UP000218775"/>
    </source>
</evidence>
<dbReference type="PANTHER" id="PTHR10954:SF23">
    <property type="entry name" value="RIBONUCLEASE"/>
    <property type="match status" value="1"/>
</dbReference>
<sequence>MSQSPFVVVVDVHHSESIHDYLCNQGCIVSKPAHTFFQAKKPGLCVTFYKSGKLLVTGKQSDEFIEFYLEPEILQQTGVLKAALPSVKDSVKDSEKIGSDEAGKGDYFGPLSVCSTYASYASIDQLYALGIKDSKKITDDNILILEKEIRKLCQVETVVLMPEKYNELYKKIGNLNHLLAWAHTTAATNLVEKSGCNHVLVDQFAKPALLESFFAKKSLKINLSQRVRAEEDIVVAAASIVARAEFLKGLKALATKFHHPLPKGASSAVIKAGCSFVEKIGKEKLHLVAKIHFKTTQNVLDLGNLF</sequence>
<dbReference type="EMBL" id="NVUK01000031">
    <property type="protein sequence ID" value="PCI76278.1"/>
    <property type="molecule type" value="Genomic_DNA"/>
</dbReference>
<dbReference type="HAMAP" id="MF_00053">
    <property type="entry name" value="RNase_HIII"/>
    <property type="match status" value="1"/>
</dbReference>
<keyword evidence="12 14" id="KW-0378">Hydrolase</keyword>
<dbReference type="GO" id="GO:0004523">
    <property type="term" value="F:RNA-DNA hybrid ribonuclease activity"/>
    <property type="evidence" value="ECO:0007669"/>
    <property type="project" value="UniProtKB-UniRule"/>
</dbReference>
<dbReference type="AlphaFoldDB" id="A0A2A4X0W1"/>
<feature type="binding site" evidence="14 15">
    <location>
        <position position="202"/>
    </location>
    <ligand>
        <name>a divalent metal cation</name>
        <dbReference type="ChEBI" id="CHEBI:60240"/>
    </ligand>
</feature>
<dbReference type="EC" id="3.1.26.4" evidence="6 14"/>
<evidence type="ECO:0000256" key="4">
    <source>
        <dbReference type="ARBA" id="ARBA00004496"/>
    </source>
</evidence>
<evidence type="ECO:0000256" key="8">
    <source>
        <dbReference type="ARBA" id="ARBA00022490"/>
    </source>
</evidence>
<evidence type="ECO:0000256" key="14">
    <source>
        <dbReference type="HAMAP-Rule" id="MF_00053"/>
    </source>
</evidence>
<comment type="function">
    <text evidence="3 14">Endonuclease that specifically degrades the RNA of RNA-DNA hybrids.</text>
</comment>
<dbReference type="GO" id="GO:0006298">
    <property type="term" value="P:mismatch repair"/>
    <property type="evidence" value="ECO:0007669"/>
    <property type="project" value="TreeGrafter"/>
</dbReference>
<dbReference type="InterPro" id="IPR012295">
    <property type="entry name" value="TBP_dom_sf"/>
</dbReference>
<dbReference type="Pfam" id="PF01351">
    <property type="entry name" value="RNase_HII"/>
    <property type="match status" value="1"/>
</dbReference>
<evidence type="ECO:0000256" key="15">
    <source>
        <dbReference type="PROSITE-ProRule" id="PRU01319"/>
    </source>
</evidence>
<comment type="cofactor">
    <cofactor evidence="14 15">
        <name>Mn(2+)</name>
        <dbReference type="ChEBI" id="CHEBI:29035"/>
    </cofactor>
    <cofactor evidence="14 15">
        <name>Mg(2+)</name>
        <dbReference type="ChEBI" id="CHEBI:18420"/>
    </cofactor>
    <text evidence="14 15">Manganese or magnesium. Binds 1 divalent metal ion per monomer in the absence of substrate. May bind a second metal ion after substrate binding.</text>
</comment>
<comment type="subcellular location">
    <subcellularLocation>
        <location evidence="4 14">Cytoplasm</location>
    </subcellularLocation>
</comment>
<dbReference type="Proteomes" id="UP000218775">
    <property type="component" value="Unassembled WGS sequence"/>
</dbReference>
<organism evidence="17 18">
    <name type="scientific">Aerophobetes bacterium</name>
    <dbReference type="NCBI Taxonomy" id="2030807"/>
    <lineage>
        <taxon>Bacteria</taxon>
        <taxon>Candidatus Aerophobota</taxon>
    </lineage>
</organism>
<dbReference type="PIRSF" id="PIRSF037748">
    <property type="entry name" value="RnhC"/>
    <property type="match status" value="1"/>
</dbReference>
<dbReference type="InterPro" id="IPR001352">
    <property type="entry name" value="RNase_HII/HIII"/>
</dbReference>
<evidence type="ECO:0000313" key="17">
    <source>
        <dbReference type="EMBL" id="PCI76278.1"/>
    </source>
</evidence>
<dbReference type="GO" id="GO:0005737">
    <property type="term" value="C:cytoplasm"/>
    <property type="evidence" value="ECO:0007669"/>
    <property type="project" value="UniProtKB-SubCell"/>
</dbReference>
<evidence type="ECO:0000256" key="5">
    <source>
        <dbReference type="ARBA" id="ARBA00008378"/>
    </source>
</evidence>
<dbReference type="NCBIfam" id="TIGR00716">
    <property type="entry name" value="rnhC"/>
    <property type="match status" value="1"/>
</dbReference>
<proteinExistence type="inferred from homology"/>
<evidence type="ECO:0000256" key="7">
    <source>
        <dbReference type="ARBA" id="ARBA00021407"/>
    </source>
</evidence>
<dbReference type="GO" id="GO:0003723">
    <property type="term" value="F:RNA binding"/>
    <property type="evidence" value="ECO:0007669"/>
    <property type="project" value="UniProtKB-UniRule"/>
</dbReference>
<evidence type="ECO:0000256" key="1">
    <source>
        <dbReference type="ARBA" id="ARBA00000077"/>
    </source>
</evidence>
<protein>
    <recommendedName>
        <fullName evidence="7 14">Ribonuclease HIII</fullName>
        <shortName evidence="14">RNase HIII</shortName>
        <ecNumber evidence="6 14">3.1.26.4</ecNumber>
    </recommendedName>
</protein>
<keyword evidence="8 14" id="KW-0963">Cytoplasm</keyword>
<dbReference type="InterPro" id="IPR036397">
    <property type="entry name" value="RNaseH_sf"/>
</dbReference>
<dbReference type="SUPFAM" id="SSF53098">
    <property type="entry name" value="Ribonuclease H-like"/>
    <property type="match status" value="1"/>
</dbReference>
<evidence type="ECO:0000256" key="10">
    <source>
        <dbReference type="ARBA" id="ARBA00022723"/>
    </source>
</evidence>
<comment type="catalytic activity">
    <reaction evidence="1 14 15">
        <text>Endonucleolytic cleavage to 5'-phosphomonoester.</text>
        <dbReference type="EC" id="3.1.26.4"/>
    </reaction>
</comment>
<reference evidence="18" key="1">
    <citation type="submission" date="2017-08" db="EMBL/GenBank/DDBJ databases">
        <title>A dynamic microbial community with high functional redundancy inhabits the cold, oxic subseafloor aquifer.</title>
        <authorList>
            <person name="Tully B.J."/>
            <person name="Wheat C.G."/>
            <person name="Glazer B.T."/>
            <person name="Huber J.A."/>
        </authorList>
    </citation>
    <scope>NUCLEOTIDE SEQUENCE [LARGE SCALE GENOMIC DNA]</scope>
</reference>
<comment type="similarity">
    <text evidence="5 14">Belongs to the RNase HII family. RnhC subfamily.</text>
</comment>
<evidence type="ECO:0000256" key="3">
    <source>
        <dbReference type="ARBA" id="ARBA00004065"/>
    </source>
</evidence>
<keyword evidence="9 14" id="KW-0540">Nuclease</keyword>
<evidence type="ECO:0000256" key="13">
    <source>
        <dbReference type="ARBA" id="ARBA00022842"/>
    </source>
</evidence>
<dbReference type="Gene3D" id="3.30.420.10">
    <property type="entry name" value="Ribonuclease H-like superfamily/Ribonuclease H"/>
    <property type="match status" value="1"/>
</dbReference>
<comment type="cofactor">
    <cofactor evidence="2">
        <name>Mg(2+)</name>
        <dbReference type="ChEBI" id="CHEBI:18420"/>
    </cofactor>
</comment>
<evidence type="ECO:0000256" key="2">
    <source>
        <dbReference type="ARBA" id="ARBA00001946"/>
    </source>
</evidence>
<keyword evidence="13 14" id="KW-0460">Magnesium</keyword>
<evidence type="ECO:0000256" key="12">
    <source>
        <dbReference type="ARBA" id="ARBA00022801"/>
    </source>
</evidence>
<comment type="caution">
    <text evidence="17">The sequence shown here is derived from an EMBL/GenBank/DDBJ whole genome shotgun (WGS) entry which is preliminary data.</text>
</comment>
<evidence type="ECO:0000259" key="16">
    <source>
        <dbReference type="PROSITE" id="PS51975"/>
    </source>
</evidence>
<dbReference type="InterPro" id="IPR004641">
    <property type="entry name" value="RNase_HIII"/>
</dbReference>
<feature type="domain" description="RNase H type-2" evidence="16">
    <location>
        <begin position="94"/>
        <end position="305"/>
    </location>
</feature>
<evidence type="ECO:0000256" key="6">
    <source>
        <dbReference type="ARBA" id="ARBA00012180"/>
    </source>
</evidence>
<dbReference type="InterPro" id="IPR012337">
    <property type="entry name" value="RNaseH-like_sf"/>
</dbReference>
<dbReference type="PANTHER" id="PTHR10954">
    <property type="entry name" value="RIBONUCLEASE H2 SUBUNIT A"/>
    <property type="match status" value="1"/>
</dbReference>
<evidence type="ECO:0000256" key="11">
    <source>
        <dbReference type="ARBA" id="ARBA00022759"/>
    </source>
</evidence>
<name>A0A2A4X0W1_UNCAE</name>
<dbReference type="Gene3D" id="3.30.310.10">
    <property type="entry name" value="TATA-Binding Protein"/>
    <property type="match status" value="1"/>
</dbReference>
<dbReference type="Pfam" id="PF11858">
    <property type="entry name" value="DUF3378"/>
    <property type="match status" value="1"/>
</dbReference>
<dbReference type="GO" id="GO:0043137">
    <property type="term" value="P:DNA replication, removal of RNA primer"/>
    <property type="evidence" value="ECO:0007669"/>
    <property type="project" value="TreeGrafter"/>
</dbReference>
<dbReference type="CDD" id="cd06590">
    <property type="entry name" value="RNase_HII_bacteria_HIII_like"/>
    <property type="match status" value="1"/>
</dbReference>
<dbReference type="GO" id="GO:0000287">
    <property type="term" value="F:magnesium ion binding"/>
    <property type="evidence" value="ECO:0007669"/>
    <property type="project" value="UniProtKB-UniRule"/>
</dbReference>
<evidence type="ECO:0000256" key="9">
    <source>
        <dbReference type="ARBA" id="ARBA00022722"/>
    </source>
</evidence>
<dbReference type="PROSITE" id="PS51975">
    <property type="entry name" value="RNASE_H_2"/>
    <property type="match status" value="1"/>
</dbReference>
<gene>
    <name evidence="14" type="primary">rnhC</name>
    <name evidence="17" type="ORF">COB21_04615</name>
</gene>
<dbReference type="InterPro" id="IPR024567">
    <property type="entry name" value="RNase_HII/HIII_dom"/>
</dbReference>
<feature type="binding site" evidence="14 15">
    <location>
        <position position="101"/>
    </location>
    <ligand>
        <name>a divalent metal cation</name>
        <dbReference type="ChEBI" id="CHEBI:60240"/>
    </ligand>
</feature>
<feature type="binding site" evidence="14 15">
    <location>
        <position position="100"/>
    </location>
    <ligand>
        <name>a divalent metal cation</name>
        <dbReference type="ChEBI" id="CHEBI:60240"/>
    </ligand>
</feature>